<keyword evidence="2" id="KW-1185">Reference proteome</keyword>
<gene>
    <name evidence="1" type="ORF">Golax_017812</name>
</gene>
<dbReference type="EMBL" id="JABEZV010000002">
    <property type="protein sequence ID" value="MBA0705629.1"/>
    <property type="molecule type" value="Genomic_DNA"/>
</dbReference>
<protein>
    <recommendedName>
        <fullName evidence="3">RNase H type-1 domain-containing protein</fullName>
    </recommendedName>
</protein>
<evidence type="ECO:0000313" key="2">
    <source>
        <dbReference type="Proteomes" id="UP000593574"/>
    </source>
</evidence>
<comment type="caution">
    <text evidence="1">The sequence shown here is derived from an EMBL/GenBank/DDBJ whole genome shotgun (WGS) entry which is preliminary data.</text>
</comment>
<sequence length="113" mass="12939">MSPLRGRTCLITYSPILDSFKFNVYESSKGKLGLQPVVVSCEILKVKFHFTISWVTKKGSRTWRMWDILIEIDSLVEVIKEFLFVNVLREANGFADSLAKSGVCRDSLFSTWL</sequence>
<organism evidence="1 2">
    <name type="scientific">Gossypium laxum</name>
    <dbReference type="NCBI Taxonomy" id="34288"/>
    <lineage>
        <taxon>Eukaryota</taxon>
        <taxon>Viridiplantae</taxon>
        <taxon>Streptophyta</taxon>
        <taxon>Embryophyta</taxon>
        <taxon>Tracheophyta</taxon>
        <taxon>Spermatophyta</taxon>
        <taxon>Magnoliopsida</taxon>
        <taxon>eudicotyledons</taxon>
        <taxon>Gunneridae</taxon>
        <taxon>Pentapetalae</taxon>
        <taxon>rosids</taxon>
        <taxon>malvids</taxon>
        <taxon>Malvales</taxon>
        <taxon>Malvaceae</taxon>
        <taxon>Malvoideae</taxon>
        <taxon>Gossypium</taxon>
    </lineage>
</organism>
<dbReference type="Gene3D" id="3.30.420.10">
    <property type="entry name" value="Ribonuclease H-like superfamily/Ribonuclease H"/>
    <property type="match status" value="1"/>
</dbReference>
<reference evidence="1 2" key="1">
    <citation type="journal article" date="2019" name="Genome Biol. Evol.">
        <title>Insights into the evolution of the New World diploid cottons (Gossypium, subgenus Houzingenia) based on genome sequencing.</title>
        <authorList>
            <person name="Grover C.E."/>
            <person name="Arick M.A. 2nd"/>
            <person name="Thrash A."/>
            <person name="Conover J.L."/>
            <person name="Sanders W.S."/>
            <person name="Peterson D.G."/>
            <person name="Frelichowski J.E."/>
            <person name="Scheffler J.A."/>
            <person name="Scheffler B.E."/>
            <person name="Wendel J.F."/>
        </authorList>
    </citation>
    <scope>NUCLEOTIDE SEQUENCE [LARGE SCALE GENOMIC DNA]</scope>
    <source>
        <strain evidence="1">4</strain>
        <tissue evidence="1">Leaf</tissue>
    </source>
</reference>
<dbReference type="AlphaFoldDB" id="A0A7J8Z2Y8"/>
<proteinExistence type="predicted"/>
<evidence type="ECO:0000313" key="1">
    <source>
        <dbReference type="EMBL" id="MBA0705629.1"/>
    </source>
</evidence>
<dbReference type="GO" id="GO:0003676">
    <property type="term" value="F:nucleic acid binding"/>
    <property type="evidence" value="ECO:0007669"/>
    <property type="project" value="InterPro"/>
</dbReference>
<dbReference type="InterPro" id="IPR036397">
    <property type="entry name" value="RNaseH_sf"/>
</dbReference>
<dbReference type="Proteomes" id="UP000593574">
    <property type="component" value="Unassembled WGS sequence"/>
</dbReference>
<evidence type="ECO:0008006" key="3">
    <source>
        <dbReference type="Google" id="ProtNLM"/>
    </source>
</evidence>
<accession>A0A7J8Z2Y8</accession>
<name>A0A7J8Z2Y8_9ROSI</name>